<dbReference type="InParanoid" id="A0A074YHX1"/>
<dbReference type="PANTHER" id="PTHR16220">
    <property type="entry name" value="WD REPEAT PROTEIN 8-RELATED"/>
    <property type="match status" value="1"/>
</dbReference>
<protein>
    <submittedName>
        <fullName evidence="2">Uncharacterized protein</fullName>
    </submittedName>
</protein>
<feature type="compositionally biased region" description="Acidic residues" evidence="1">
    <location>
        <begin position="529"/>
        <end position="538"/>
    </location>
</feature>
<dbReference type="GeneID" id="25364633"/>
<dbReference type="OrthoDB" id="308690at2759"/>
<dbReference type="EMBL" id="KL584754">
    <property type="protein sequence ID" value="KEQ97423.1"/>
    <property type="molecule type" value="Genomic_DNA"/>
</dbReference>
<dbReference type="AlphaFoldDB" id="A0A074YHX1"/>
<dbReference type="STRING" id="1043005.A0A074YHX1"/>
<dbReference type="GO" id="GO:1990811">
    <property type="term" value="C:MWP complex"/>
    <property type="evidence" value="ECO:0007669"/>
    <property type="project" value="TreeGrafter"/>
</dbReference>
<gene>
    <name evidence="2" type="ORF">AUEXF2481DRAFT_3237</name>
</gene>
<dbReference type="InterPro" id="IPR036322">
    <property type="entry name" value="WD40_repeat_dom_sf"/>
</dbReference>
<reference evidence="2 3" key="1">
    <citation type="journal article" date="2014" name="BMC Genomics">
        <title>Genome sequencing of four Aureobasidium pullulans varieties: biotechnological potential, stress tolerance, and description of new species.</title>
        <authorList>
            <person name="Gostin Ar C."/>
            <person name="Ohm R.A."/>
            <person name="Kogej T."/>
            <person name="Sonjak S."/>
            <person name="Turk M."/>
            <person name="Zajc J."/>
            <person name="Zalar P."/>
            <person name="Grube M."/>
            <person name="Sun H."/>
            <person name="Han J."/>
            <person name="Sharma A."/>
            <person name="Chiniquy J."/>
            <person name="Ngan C.Y."/>
            <person name="Lipzen A."/>
            <person name="Barry K."/>
            <person name="Grigoriev I.V."/>
            <person name="Gunde-Cimerman N."/>
        </authorList>
    </citation>
    <scope>NUCLEOTIDE SEQUENCE [LARGE SCALE GENOMIC DNA]</scope>
    <source>
        <strain evidence="2 3">EXF-2481</strain>
    </source>
</reference>
<dbReference type="InterPro" id="IPR052778">
    <property type="entry name" value="Centrosome-WD_assoc"/>
</dbReference>
<feature type="region of interest" description="Disordered" evidence="1">
    <location>
        <begin position="482"/>
        <end position="561"/>
    </location>
</feature>
<dbReference type="Proteomes" id="UP000030641">
    <property type="component" value="Unassembled WGS sequence"/>
</dbReference>
<feature type="compositionally biased region" description="Acidic residues" evidence="1">
    <location>
        <begin position="501"/>
        <end position="510"/>
    </location>
</feature>
<dbReference type="PANTHER" id="PTHR16220:SF0">
    <property type="entry name" value="WD REPEAT-CONTAINING PROTEIN WRAP73"/>
    <property type="match status" value="1"/>
</dbReference>
<evidence type="ECO:0000256" key="1">
    <source>
        <dbReference type="SAM" id="MobiDB-lite"/>
    </source>
</evidence>
<proteinExistence type="predicted"/>
<dbReference type="SUPFAM" id="SSF50978">
    <property type="entry name" value="WD40 repeat-like"/>
    <property type="match status" value="1"/>
</dbReference>
<evidence type="ECO:0000313" key="2">
    <source>
        <dbReference type="EMBL" id="KEQ97423.1"/>
    </source>
</evidence>
<dbReference type="GO" id="GO:0005815">
    <property type="term" value="C:microtubule organizing center"/>
    <property type="evidence" value="ECO:0007669"/>
    <property type="project" value="TreeGrafter"/>
</dbReference>
<evidence type="ECO:0000313" key="3">
    <source>
        <dbReference type="Proteomes" id="UP000030641"/>
    </source>
</evidence>
<keyword evidence="3" id="KW-1185">Reference proteome</keyword>
<dbReference type="GO" id="GO:1990810">
    <property type="term" value="P:microtubule anchoring at mitotic spindle pole body"/>
    <property type="evidence" value="ECO:0007669"/>
    <property type="project" value="TreeGrafter"/>
</dbReference>
<accession>A0A074YHX1</accession>
<name>A0A074YHX1_AURSE</name>
<dbReference type="RefSeq" id="XP_013345698.1">
    <property type="nucleotide sequence ID" value="XM_013490244.1"/>
</dbReference>
<dbReference type="OMA" id="CWHLNGD"/>
<dbReference type="HOGENOM" id="CLU_024072_0_0_1"/>
<sequence>MDVSDLVESTTHASPSPDGHYIAGLTPDHLYVYYASTLTIASSFPIDNSTAPTTRSTEAPVIHWTPCSLSVILQTSSHVSLYSLANTSSRVKIANGSASLGRIAIVDVFGEDVVVVWEFGRVGIFEVGRGRVTEIGELKTGIGSLKAAWGIRRIKGKAEVLAMLCRTSATDILSLVLSSSTTPFTTISLPTTDAQSLAWSPSGKWISILDTPLSAPGSAIHIYTTDGNYYRSYPSTTSTPSEETYTLGPLRQSWGPNHLALANADGSITILSTTTFSPIHTLDPWAMVEEDTSAVYREQVSSKGDRNWAYLGNSDDTTSQLLSSYSPALEMKLDATGRYLAFRLEAFPETVLVWTLPSSKPIFASQTQNTTMAEDEAEKYDDRGSLIVFHHHTTIKKLQWHPTISGLLLTHTEDNQIYLSSTVGEINAPLHITHPFSTSASSSTSSTTVTELINIHWATSSTILITTKRRGWILAYPFGAPSPPSSPAEPQFSADVVGSEEQGDNEEDSLYDILSGRTPLPELRISDELPVDSEDEGEKEQGLQDTFRGKGTAGTIGSFEY</sequence>
<organism evidence="2 3">
    <name type="scientific">Aureobasidium subglaciale (strain EXF-2481)</name>
    <name type="common">Aureobasidium pullulans var. subglaciale</name>
    <dbReference type="NCBI Taxonomy" id="1043005"/>
    <lineage>
        <taxon>Eukaryota</taxon>
        <taxon>Fungi</taxon>
        <taxon>Dikarya</taxon>
        <taxon>Ascomycota</taxon>
        <taxon>Pezizomycotina</taxon>
        <taxon>Dothideomycetes</taxon>
        <taxon>Dothideomycetidae</taxon>
        <taxon>Dothideales</taxon>
        <taxon>Saccotheciaceae</taxon>
        <taxon>Aureobasidium</taxon>
    </lineage>
</organism>